<organism evidence="1 2">
    <name type="scientific">Mesobacillus persicus</name>
    <dbReference type="NCBI Taxonomy" id="930146"/>
    <lineage>
        <taxon>Bacteria</taxon>
        <taxon>Bacillati</taxon>
        <taxon>Bacillota</taxon>
        <taxon>Bacilli</taxon>
        <taxon>Bacillales</taxon>
        <taxon>Bacillaceae</taxon>
        <taxon>Mesobacillus</taxon>
    </lineage>
</organism>
<evidence type="ECO:0000313" key="1">
    <source>
        <dbReference type="EMBL" id="SEM52943.1"/>
    </source>
</evidence>
<dbReference type="STRING" id="930146.SAMN05192533_103257"/>
<keyword evidence="2" id="KW-1185">Reference proteome</keyword>
<dbReference type="InterPro" id="IPR045707">
    <property type="entry name" value="DUF6063"/>
</dbReference>
<dbReference type="Pfam" id="PF19539">
    <property type="entry name" value="DUF6063"/>
    <property type="match status" value="1"/>
</dbReference>
<dbReference type="OrthoDB" id="2633772at2"/>
<dbReference type="Proteomes" id="UP000198553">
    <property type="component" value="Unassembled WGS sequence"/>
</dbReference>
<gene>
    <name evidence="1" type="ORF">SAMN05192533_103257</name>
</gene>
<accession>A0A1H7Z403</accession>
<evidence type="ECO:0000313" key="2">
    <source>
        <dbReference type="Proteomes" id="UP000198553"/>
    </source>
</evidence>
<proteinExistence type="predicted"/>
<reference evidence="2" key="1">
    <citation type="submission" date="2016-10" db="EMBL/GenBank/DDBJ databases">
        <authorList>
            <person name="Varghese N."/>
            <person name="Submissions S."/>
        </authorList>
    </citation>
    <scope>NUCLEOTIDE SEQUENCE [LARGE SCALE GENOMIC DNA]</scope>
    <source>
        <strain evidence="2">B48,IBRC-M 10115,DSM 25386,CECT 8001</strain>
    </source>
</reference>
<name>A0A1H7Z403_9BACI</name>
<dbReference type="AlphaFoldDB" id="A0A1H7Z403"/>
<dbReference type="RefSeq" id="WP_090742454.1">
    <property type="nucleotide sequence ID" value="NZ_FOBW01000003.1"/>
</dbReference>
<protein>
    <submittedName>
        <fullName evidence="1">Uncharacterized protein</fullName>
    </submittedName>
</protein>
<dbReference type="EMBL" id="FOBW01000003">
    <property type="protein sequence ID" value="SEM52943.1"/>
    <property type="molecule type" value="Genomic_DNA"/>
</dbReference>
<sequence length="250" mass="29099">MSAEAIKKASAVYFTLLKEKVIDENSEHFQTYFDPEVRQTVLLLADESGTYIIESAKRIQLVVQPTGSVFATNFTHMKDKHKQIETKKHFHLISVVIMAFLASIDRNQAAKIRSQREGISFYGLERQVNDLIMNWDNMLKTNPSFGETEKIDMKEVVTTWKYMEVDTDDFGGMKKANRRTRIGLITTAMRLLETEGLIVVLDRDEIPKGIPKQELFERIEYLYHDYDRYEMFKKLVTTEEEAEHAENQSN</sequence>